<protein>
    <submittedName>
        <fullName evidence="1">DinB superfamily protein</fullName>
    </submittedName>
</protein>
<reference evidence="1 2" key="1">
    <citation type="journal article" date="2017" name="Chemistry">
        <title>Isolation, Biosynthesis and Chemical Modifications of Rubterolones A-F: Rare Tropolone Alkaloids from Actinomadura sp. 5-2.</title>
        <authorList>
            <person name="Guo H."/>
            <person name="Benndorf R."/>
            <person name="Leichnitz D."/>
            <person name="Klassen J.L."/>
            <person name="Vollmers J."/>
            <person name="Gorls H."/>
            <person name="Steinacker M."/>
            <person name="Weigel C."/>
            <person name="Dahse H.M."/>
            <person name="Kaster A.K."/>
            <person name="de Beer Z.W."/>
            <person name="Poulsen M."/>
            <person name="Beemelmanns C."/>
        </authorList>
    </citation>
    <scope>NUCLEOTIDE SEQUENCE [LARGE SCALE GENOMIC DNA]</scope>
    <source>
        <strain evidence="1 2">5-2</strain>
    </source>
</reference>
<dbReference type="InterPro" id="IPR034660">
    <property type="entry name" value="DinB/YfiT-like"/>
</dbReference>
<accession>A0A2P4UFH3</accession>
<evidence type="ECO:0000313" key="1">
    <source>
        <dbReference type="EMBL" id="POM23785.1"/>
    </source>
</evidence>
<comment type="caution">
    <text evidence="1">The sequence shown here is derived from an EMBL/GenBank/DDBJ whole genome shotgun (WGS) entry which is preliminary data.</text>
</comment>
<keyword evidence="2" id="KW-1185">Reference proteome</keyword>
<evidence type="ECO:0000313" key="2">
    <source>
        <dbReference type="Proteomes" id="UP000242367"/>
    </source>
</evidence>
<dbReference type="EMBL" id="MTBP01000002">
    <property type="protein sequence ID" value="POM23785.1"/>
    <property type="molecule type" value="Genomic_DNA"/>
</dbReference>
<dbReference type="Pfam" id="PF04978">
    <property type="entry name" value="MST"/>
    <property type="match status" value="1"/>
</dbReference>
<dbReference type="Proteomes" id="UP000242367">
    <property type="component" value="Unassembled WGS sequence"/>
</dbReference>
<gene>
    <name evidence="1" type="ORF">BTM25_24070</name>
</gene>
<dbReference type="SUPFAM" id="SSF109854">
    <property type="entry name" value="DinB/YfiT-like putative metalloenzymes"/>
    <property type="match status" value="1"/>
</dbReference>
<proteinExistence type="predicted"/>
<organism evidence="1 2">
    <name type="scientific">Actinomadura rubteroloni</name>
    <dbReference type="NCBI Taxonomy" id="1926885"/>
    <lineage>
        <taxon>Bacteria</taxon>
        <taxon>Bacillati</taxon>
        <taxon>Actinomycetota</taxon>
        <taxon>Actinomycetes</taxon>
        <taxon>Streptosporangiales</taxon>
        <taxon>Thermomonosporaceae</taxon>
        <taxon>Actinomadura</taxon>
    </lineage>
</organism>
<dbReference type="Gene3D" id="1.20.120.450">
    <property type="entry name" value="dinb family like domain"/>
    <property type="match status" value="1"/>
</dbReference>
<dbReference type="RefSeq" id="WP_103562991.1">
    <property type="nucleotide sequence ID" value="NZ_MTBP01000002.1"/>
</dbReference>
<sequence>MVTFVEPPAEPPVHLTDTRALLNGYLDYYRDALLRKLDGLADEQLRTSLLPSGWTPLELLKHLTYVEIRWLQRGFLGDDVPEPFGDRGPGGRPEGAWRVLPDETLDDLRTAFLSTAETSRGIIAAAALDDLQRAHFDHFSDEPPSLAWILFHLLQEYARHVGQLDVVRELADGVIGE</sequence>
<name>A0A2P4UFH3_9ACTN</name>
<dbReference type="InterPro" id="IPR007061">
    <property type="entry name" value="MST-like"/>
</dbReference>
<dbReference type="AlphaFoldDB" id="A0A2P4UFH3"/>